<name>S5UJ90_STRC3</name>
<evidence type="ECO:0000313" key="3">
    <source>
        <dbReference type="Proteomes" id="UP000015423"/>
    </source>
</evidence>
<accession>S5UJ90</accession>
<reference evidence="3" key="1">
    <citation type="submission" date="2012-10" db="EMBL/GenBank/DDBJ databases">
        <title>The complete genome sequence of Streptomyces collinus Tu 365.</title>
        <authorList>
            <person name="Ruckert C."/>
            <person name="Szczepanowski R."/>
            <person name="Goesmann A."/>
            <person name="Pross E.K."/>
            <person name="Musiol E.M."/>
            <person name="Blin K."/>
            <person name="Wohlleben W."/>
            <person name="Puhler A."/>
            <person name="Weber T."/>
            <person name="Kalinowski J."/>
        </authorList>
    </citation>
    <scope>NUCLEOTIDE SEQUENCE [LARGE SCALE GENOMIC DNA]</scope>
    <source>
        <strain evidence="3">DSM 40733 / Tue 365</strain>
    </source>
</reference>
<reference evidence="1 3" key="2">
    <citation type="journal article" date="2013" name="J. Biotechnol.">
        <title>Complete genome sequence of the kirromycin producer Streptomyces collinus Tu 365 consisting of a linear chromosome and two linear plasmids.</title>
        <authorList>
            <person name="Ruckert C."/>
            <person name="Szczepanowski R."/>
            <person name="Albersmeier A."/>
            <person name="Goesmann A."/>
            <person name="Iftime D."/>
            <person name="Musiol E.M."/>
            <person name="Blin K."/>
            <person name="Wohlleben W."/>
            <person name="Puhler A."/>
            <person name="Kalinowski J."/>
            <person name="Weber T."/>
        </authorList>
    </citation>
    <scope>NUCLEOTIDE SEQUENCE [LARGE SCALE GENOMIC DNA]</scope>
    <source>
        <strain evidence="3">DSM 40733 / Tue 365</strain>
        <strain evidence="1">Tu 365</strain>
    </source>
</reference>
<dbReference type="Proteomes" id="UP000015423">
    <property type="component" value="Chromosome"/>
</dbReference>
<protein>
    <submittedName>
        <fullName evidence="1">Uncharacterized protein</fullName>
    </submittedName>
</protein>
<sequence length="86" mass="9247">MRQALAKALSDAGDQHIRFGLSCLDLEFHVEVSPGATENDPAELRVIQPAGDPATGHRIKLSLRPVNVLNGTPDDVFIGEFTHDSA</sequence>
<keyword evidence="3" id="KW-1185">Reference proteome</keyword>
<dbReference type="KEGG" id="sci:B446_00130"/>
<gene>
    <name evidence="1" type="ORF">B446_00130</name>
    <name evidence="2" type="ORF">B446_35160</name>
</gene>
<evidence type="ECO:0000313" key="1">
    <source>
        <dbReference type="EMBL" id="AGS66868.1"/>
    </source>
</evidence>
<organism evidence="1 3">
    <name type="scientific">Streptomyces collinus (strain DSM 40733 / Tue 365)</name>
    <dbReference type="NCBI Taxonomy" id="1214242"/>
    <lineage>
        <taxon>Bacteria</taxon>
        <taxon>Bacillati</taxon>
        <taxon>Actinomycetota</taxon>
        <taxon>Actinomycetes</taxon>
        <taxon>Kitasatosporales</taxon>
        <taxon>Streptomycetaceae</taxon>
        <taxon>Streptomyces</taxon>
    </lineage>
</organism>
<dbReference type="KEGG" id="sci:B446_35160"/>
<proteinExistence type="predicted"/>
<dbReference type="HOGENOM" id="CLU_2496465_0_0_11"/>
<dbReference type="AlphaFoldDB" id="S5UJ90"/>
<reference evidence="1" key="3">
    <citation type="submission" date="2015-08" db="EMBL/GenBank/DDBJ databases">
        <authorList>
            <person name="Weber T."/>
            <person name="Iftime D."/>
        </authorList>
    </citation>
    <scope>NUCLEOTIDE SEQUENCE</scope>
    <source>
        <strain evidence="1">Tu 365</strain>
    </source>
</reference>
<dbReference type="EMBL" id="CP006259">
    <property type="protein sequence ID" value="AGS73826.1"/>
    <property type="molecule type" value="Genomic_DNA"/>
</dbReference>
<dbReference type="EMBL" id="CP006259">
    <property type="protein sequence ID" value="AGS66868.1"/>
    <property type="molecule type" value="Genomic_DNA"/>
</dbReference>
<evidence type="ECO:0000313" key="2">
    <source>
        <dbReference type="EMBL" id="AGS73826.1"/>
    </source>
</evidence>
<dbReference type="PATRIC" id="fig|1214242.5.peg.24"/>